<dbReference type="OrthoDB" id="240546at2759"/>
<comment type="similarity">
    <text evidence="1">Belongs to the CCZ1 family.</text>
</comment>
<dbReference type="GO" id="GO:0016192">
    <property type="term" value="P:vesicle-mediated transport"/>
    <property type="evidence" value="ECO:0007669"/>
    <property type="project" value="InterPro"/>
</dbReference>
<reference evidence="4" key="1">
    <citation type="journal article" date="2020" name="Stud. Mycol.">
        <title>101 Dothideomycetes genomes: a test case for predicting lifestyles and emergence of pathogens.</title>
        <authorList>
            <person name="Haridas S."/>
            <person name="Albert R."/>
            <person name="Binder M."/>
            <person name="Bloem J."/>
            <person name="Labutti K."/>
            <person name="Salamov A."/>
            <person name="Andreopoulos B."/>
            <person name="Baker S."/>
            <person name="Barry K."/>
            <person name="Bills G."/>
            <person name="Bluhm B."/>
            <person name="Cannon C."/>
            <person name="Castanera R."/>
            <person name="Culley D."/>
            <person name="Daum C."/>
            <person name="Ezra D."/>
            <person name="Gonzalez J."/>
            <person name="Henrissat B."/>
            <person name="Kuo A."/>
            <person name="Liang C."/>
            <person name="Lipzen A."/>
            <person name="Lutzoni F."/>
            <person name="Magnuson J."/>
            <person name="Mondo S."/>
            <person name="Nolan M."/>
            <person name="Ohm R."/>
            <person name="Pangilinan J."/>
            <person name="Park H.-J."/>
            <person name="Ramirez L."/>
            <person name="Alfaro M."/>
            <person name="Sun H."/>
            <person name="Tritt A."/>
            <person name="Yoshinaga Y."/>
            <person name="Zwiers L.-H."/>
            <person name="Turgeon B."/>
            <person name="Goodwin S."/>
            <person name="Spatafora J."/>
            <person name="Crous P."/>
            <person name="Grigoriev I."/>
        </authorList>
    </citation>
    <scope>NUCLEOTIDE SEQUENCE</scope>
    <source>
        <strain evidence="4">CBS 101060</strain>
    </source>
</reference>
<feature type="domain" description="CCZ1/INTU/HSP4 first Longin" evidence="3">
    <location>
        <begin position="17"/>
        <end position="165"/>
    </location>
</feature>
<feature type="region of interest" description="Disordered" evidence="2">
    <location>
        <begin position="390"/>
        <end position="412"/>
    </location>
</feature>
<organism evidence="4 5">
    <name type="scientific">Patellaria atrata CBS 101060</name>
    <dbReference type="NCBI Taxonomy" id="1346257"/>
    <lineage>
        <taxon>Eukaryota</taxon>
        <taxon>Fungi</taxon>
        <taxon>Dikarya</taxon>
        <taxon>Ascomycota</taxon>
        <taxon>Pezizomycotina</taxon>
        <taxon>Dothideomycetes</taxon>
        <taxon>Dothideomycetes incertae sedis</taxon>
        <taxon>Patellariales</taxon>
        <taxon>Patellariaceae</taxon>
        <taxon>Patellaria</taxon>
    </lineage>
</organism>
<dbReference type="PANTHER" id="PTHR13056:SF0">
    <property type="entry name" value="VACUOLAR FUSION PROTEIN CCZ1 HOMOLOG-RELATED"/>
    <property type="match status" value="1"/>
</dbReference>
<dbReference type="Proteomes" id="UP000799429">
    <property type="component" value="Unassembled WGS sequence"/>
</dbReference>
<evidence type="ECO:0000256" key="2">
    <source>
        <dbReference type="SAM" id="MobiDB-lite"/>
    </source>
</evidence>
<evidence type="ECO:0000259" key="3">
    <source>
        <dbReference type="Pfam" id="PF19031"/>
    </source>
</evidence>
<feature type="region of interest" description="Disordered" evidence="2">
    <location>
        <begin position="330"/>
        <end position="366"/>
    </location>
</feature>
<evidence type="ECO:0000313" key="5">
    <source>
        <dbReference type="Proteomes" id="UP000799429"/>
    </source>
</evidence>
<name>A0A9P4VTE3_9PEZI</name>
<dbReference type="EMBL" id="MU006092">
    <property type="protein sequence ID" value="KAF2840837.1"/>
    <property type="molecule type" value="Genomic_DNA"/>
</dbReference>
<proteinExistence type="inferred from homology"/>
<keyword evidence="5" id="KW-1185">Reference proteome</keyword>
<dbReference type="AlphaFoldDB" id="A0A9P4VTE3"/>
<dbReference type="InterPro" id="IPR013176">
    <property type="entry name" value="Ccz1"/>
</dbReference>
<accession>A0A9P4VTE3</accession>
<dbReference type="Pfam" id="PF19031">
    <property type="entry name" value="Intu_longin_1"/>
    <property type="match status" value="1"/>
</dbReference>
<evidence type="ECO:0000256" key="1">
    <source>
        <dbReference type="ARBA" id="ARBA00005352"/>
    </source>
</evidence>
<feature type="compositionally biased region" description="Basic residues" evidence="2">
    <location>
        <begin position="337"/>
        <end position="346"/>
    </location>
</feature>
<dbReference type="InterPro" id="IPR043987">
    <property type="entry name" value="CCZ1/INTU/HSP4_longin_1"/>
</dbReference>
<dbReference type="PANTHER" id="PTHR13056">
    <property type="entry name" value="VACUOLAR FUSION PROTEIN CCZ1 HOMOLOG-RELATED"/>
    <property type="match status" value="1"/>
</dbReference>
<dbReference type="GO" id="GO:0035658">
    <property type="term" value="C:Mon1-Ccz1 complex"/>
    <property type="evidence" value="ECO:0007669"/>
    <property type="project" value="InterPro"/>
</dbReference>
<evidence type="ECO:0000313" key="4">
    <source>
        <dbReference type="EMBL" id="KAF2840837.1"/>
    </source>
</evidence>
<comment type="caution">
    <text evidence="4">The sequence shown here is derived from an EMBL/GenBank/DDBJ whole genome shotgun (WGS) entry which is preliminary data.</text>
</comment>
<feature type="region of interest" description="Disordered" evidence="2">
    <location>
        <begin position="495"/>
        <end position="516"/>
    </location>
</feature>
<gene>
    <name evidence="4" type="ORF">M501DRAFT_930391</name>
</gene>
<feature type="compositionally biased region" description="Polar residues" evidence="2">
    <location>
        <begin position="390"/>
        <end position="411"/>
    </location>
</feature>
<protein>
    <recommendedName>
        <fullName evidence="3">CCZ1/INTU/HSP4 first Longin domain-containing protein</fullName>
    </recommendedName>
</protein>
<sequence>MSSSEEKLAKVIPAQLSSLVIYNPSLGPTDETFQDQLVYYYTKDGESKKKTGDDDKQEQKDKINEILRQIGLAQGMLNFARSFSNGQDVDSVDTEKSRVVIHELEKGWWILACISLTQLPATSPSTPASGSSRRQVEYSSREVAPTPLLLQHLLRAHRIFLLHHGSSLSDLFGRQVRTKFCNLLEKFWNRFARSWDVLLHGSPAVDIYGATKLATSGELGIGVGEEEWGSGEREVLEDFTARTEGLVDLVVSRFGQPSAEQLKLPKNILGTTLPSDIYEGVDPWMCNGECPGAHDGVIFSGNGALSRSSLKDISSWLEWIYMYGENAYGVRENPTSNRKKRRQRNIKRTESKTKGPQHGRRVSSNAVPIGKISSAASTPGIPPPIVSAAQRSLEQATSAADNDQSAPSSNPFAAIGDAETWKKVITLGYGSAWGGKRPPPFRQPTYQSMIETPGTEEPIMQYLEPEPDVNPVEQRLRIQVIEENVGHFIIGLKGDLEDDEDDKDEERHENMEENSGWNSRTLLRTLHVELMDKTSEEPTADIDSSATQIPSTMSTPLERTRLRVVIYVHRPFIYAFLFNPRTESLSIPSFYRQLHTYLSPLHRPLSTSTSPERVAARIAAASRPYTTLPSQSTEEIQPIFDLVFDPVAMSIHSSIPNIPEPGTVGAEGLSGGDTAGTPGWTRVEALNVHSQILATVASTRAANAKGEIERTAKTSRGWWIVWMRLPPKNPRLSIGSDTETETPRQYSPSDLREAFLVRRSRESVGGKARARTGSAMWRLGGAGADKTGGAAAGWGPSKLAEGIGVDARKYVEGLLSLNR</sequence>